<dbReference type="Pfam" id="PF00753">
    <property type="entry name" value="Lactamase_B"/>
    <property type="match status" value="2"/>
</dbReference>
<organism evidence="9 10">
    <name type="scientific">Chlorobium phaeovibrioides</name>
    <dbReference type="NCBI Taxonomy" id="1094"/>
    <lineage>
        <taxon>Bacteria</taxon>
        <taxon>Pseudomonadati</taxon>
        <taxon>Chlorobiota</taxon>
        <taxon>Chlorobiia</taxon>
        <taxon>Chlorobiales</taxon>
        <taxon>Chlorobiaceae</taxon>
        <taxon>Chlorobium/Pelodictyon group</taxon>
        <taxon>Chlorobium</taxon>
    </lineage>
</organism>
<gene>
    <name evidence="9" type="ORF">EKD02_02105</name>
    <name evidence="7" type="ORF">FP507_09205</name>
    <name evidence="8" type="ORF">GJ685_01900</name>
</gene>
<feature type="domain" description="Metallo-beta-lactamase" evidence="6">
    <location>
        <begin position="14"/>
        <end position="170"/>
    </location>
</feature>
<keyword evidence="5" id="KW-0862">Zinc</keyword>
<dbReference type="GO" id="GO:0050313">
    <property type="term" value="F:sulfur dioxygenase activity"/>
    <property type="evidence" value="ECO:0007669"/>
    <property type="project" value="TreeGrafter"/>
</dbReference>
<dbReference type="GO" id="GO:0070813">
    <property type="term" value="P:hydrogen sulfide metabolic process"/>
    <property type="evidence" value="ECO:0007669"/>
    <property type="project" value="TreeGrafter"/>
</dbReference>
<dbReference type="RefSeq" id="WP_126341591.1">
    <property type="nucleotide sequence ID" value="NZ_CP041698.1"/>
</dbReference>
<evidence type="ECO:0000256" key="5">
    <source>
        <dbReference type="ARBA" id="ARBA00022833"/>
    </source>
</evidence>
<evidence type="ECO:0000313" key="11">
    <source>
        <dbReference type="Proteomes" id="UP000327458"/>
    </source>
</evidence>
<dbReference type="EMBL" id="VMRG01000001">
    <property type="protein sequence ID" value="KAA6233190.1"/>
    <property type="molecule type" value="Genomic_DNA"/>
</dbReference>
<evidence type="ECO:0000313" key="12">
    <source>
        <dbReference type="Proteomes" id="UP000489351"/>
    </source>
</evidence>
<dbReference type="PANTHER" id="PTHR43084">
    <property type="entry name" value="PERSULFIDE DIOXYGENASE ETHE1"/>
    <property type="match status" value="1"/>
</dbReference>
<dbReference type="AlphaFoldDB" id="A0A3S0NK21"/>
<dbReference type="Proteomes" id="UP000327458">
    <property type="component" value="Unassembled WGS sequence"/>
</dbReference>
<dbReference type="InterPro" id="IPR036866">
    <property type="entry name" value="RibonucZ/Hydroxyglut_hydro"/>
</dbReference>
<dbReference type="GO" id="GO:0006749">
    <property type="term" value="P:glutathione metabolic process"/>
    <property type="evidence" value="ECO:0007669"/>
    <property type="project" value="TreeGrafter"/>
</dbReference>
<dbReference type="SUPFAM" id="SSF56281">
    <property type="entry name" value="Metallo-hydrolase/oxidoreductase"/>
    <property type="match status" value="1"/>
</dbReference>
<comment type="cofactor">
    <cofactor evidence="1">
        <name>Zn(2+)</name>
        <dbReference type="ChEBI" id="CHEBI:29105"/>
    </cofactor>
</comment>
<evidence type="ECO:0000313" key="10">
    <source>
        <dbReference type="Proteomes" id="UP000279908"/>
    </source>
</evidence>
<evidence type="ECO:0000259" key="6">
    <source>
        <dbReference type="SMART" id="SM00849"/>
    </source>
</evidence>
<keyword evidence="3" id="KW-0479">Metal-binding</keyword>
<keyword evidence="4 9" id="KW-0378">Hydrolase</keyword>
<evidence type="ECO:0000256" key="1">
    <source>
        <dbReference type="ARBA" id="ARBA00001947"/>
    </source>
</evidence>
<dbReference type="SMART" id="SM00849">
    <property type="entry name" value="Lactamase_B"/>
    <property type="match status" value="1"/>
</dbReference>
<comment type="caution">
    <text evidence="9">The sequence shown here is derived from an EMBL/GenBank/DDBJ whole genome shotgun (WGS) entry which is preliminary data.</text>
</comment>
<sequence>MPLEVEQFRTGGDRNFGYLCADTLSREAFIVDPSYNPDGIVLRAREAGYRLKYVFSTHGHEDHTCGNLDIKRLTGLEPLLFGSICPSAMIPVEDGARFPLGNGEILILHTPGHTLDSICILYGDALFTGDTLFVGKVGGTATEDEARIQYDSLHRKLLTLPSATRVWPGHDYGVCPSSDIGSEYASNPFLVQKDFSAFLALKQNWPAYKKAHGIA</sequence>
<evidence type="ECO:0000256" key="2">
    <source>
        <dbReference type="ARBA" id="ARBA00006759"/>
    </source>
</evidence>
<dbReference type="InterPro" id="IPR051682">
    <property type="entry name" value="Mito_Persulfide_Diox"/>
</dbReference>
<protein>
    <submittedName>
        <fullName evidence="9">MBL fold metallo-hydrolase</fullName>
    </submittedName>
</protein>
<reference evidence="9 10" key="1">
    <citation type="submission" date="2018-12" db="EMBL/GenBank/DDBJ databases">
        <authorList>
            <person name="Lunina O.N."/>
            <person name="Grouzdev D.S."/>
            <person name="Gorlenko V.M."/>
            <person name="Savvichev A.S."/>
        </authorList>
    </citation>
    <scope>NUCLEOTIDE SEQUENCE [LARGE SCALE GENOMIC DNA]</scope>
    <source>
        <strain evidence="9 10">BrKhr-17</strain>
    </source>
</reference>
<evidence type="ECO:0000256" key="4">
    <source>
        <dbReference type="ARBA" id="ARBA00022801"/>
    </source>
</evidence>
<reference evidence="8 12" key="3">
    <citation type="submission" date="2019-11" db="EMBL/GenBank/DDBJ databases">
        <title>Green- and brown-colored morphotypes of Chlorobia in the stratified aquatic ecosystems of Kandalaksha Gulf (White Sea): A model for study of the accessory genome evolution.</title>
        <authorList>
            <person name="Grouzdev D.S."/>
        </authorList>
    </citation>
    <scope>NUCLEOTIDE SEQUENCE [LARGE SCALE GENOMIC DNA]</scope>
    <source>
        <strain evidence="8 12">ZM</strain>
    </source>
</reference>
<accession>A0A3S0NK21</accession>
<proteinExistence type="inferred from homology"/>
<dbReference type="PANTHER" id="PTHR43084:SF1">
    <property type="entry name" value="PERSULFIDE DIOXYGENASE ETHE1, MITOCHONDRIAL"/>
    <property type="match status" value="1"/>
</dbReference>
<dbReference type="InterPro" id="IPR035680">
    <property type="entry name" value="Clx_II_MBL"/>
</dbReference>
<dbReference type="InterPro" id="IPR001279">
    <property type="entry name" value="Metallo-B-lactamas"/>
</dbReference>
<dbReference type="Proteomes" id="UP000489351">
    <property type="component" value="Unassembled WGS sequence"/>
</dbReference>
<dbReference type="Proteomes" id="UP000279908">
    <property type="component" value="Unassembled WGS sequence"/>
</dbReference>
<evidence type="ECO:0000256" key="3">
    <source>
        <dbReference type="ARBA" id="ARBA00022723"/>
    </source>
</evidence>
<dbReference type="CDD" id="cd07723">
    <property type="entry name" value="hydroxyacylglutathione_hydrolase_MBL-fold"/>
    <property type="match status" value="1"/>
</dbReference>
<evidence type="ECO:0000313" key="7">
    <source>
        <dbReference type="EMBL" id="KAA6233190.1"/>
    </source>
</evidence>
<evidence type="ECO:0000313" key="9">
    <source>
        <dbReference type="EMBL" id="RTY39491.1"/>
    </source>
</evidence>
<evidence type="ECO:0000313" key="8">
    <source>
        <dbReference type="EMBL" id="MWV53819.1"/>
    </source>
</evidence>
<comment type="similarity">
    <text evidence="2">Belongs to the metallo-beta-lactamase superfamily. Glyoxalase II family.</text>
</comment>
<dbReference type="GO" id="GO:0016787">
    <property type="term" value="F:hydrolase activity"/>
    <property type="evidence" value="ECO:0007669"/>
    <property type="project" value="UniProtKB-KW"/>
</dbReference>
<name>A0A3S0NK21_CHLPH</name>
<dbReference type="EMBL" id="WUBZ01000004">
    <property type="protein sequence ID" value="MWV53819.1"/>
    <property type="molecule type" value="Genomic_DNA"/>
</dbReference>
<keyword evidence="12" id="KW-1185">Reference proteome</keyword>
<dbReference type="GO" id="GO:0046872">
    <property type="term" value="F:metal ion binding"/>
    <property type="evidence" value="ECO:0007669"/>
    <property type="project" value="UniProtKB-KW"/>
</dbReference>
<dbReference type="EMBL" id="RXYK01000002">
    <property type="protein sequence ID" value="RTY39491.1"/>
    <property type="molecule type" value="Genomic_DNA"/>
</dbReference>
<dbReference type="Gene3D" id="3.60.15.10">
    <property type="entry name" value="Ribonuclease Z/Hydroxyacylglutathione hydrolase-like"/>
    <property type="match status" value="1"/>
</dbReference>
<reference evidence="7 11" key="2">
    <citation type="submission" date="2019-07" db="EMBL/GenBank/DDBJ databases">
        <title>Draft genome Sequence of Chlorobium phaeovibrioides sp. strain PhvTcv-s14, from the Phylum Chlorobi.</title>
        <authorList>
            <person name="Babenko V."/>
            <person name="Boldyreva D."/>
            <person name="Kanygina A."/>
            <person name="Selezneva O."/>
            <person name="Akopiyan T."/>
            <person name="Lunina O."/>
        </authorList>
    </citation>
    <scope>NUCLEOTIDE SEQUENCE [LARGE SCALE GENOMIC DNA]</scope>
    <source>
        <strain evidence="7 11">GrTcv12</strain>
    </source>
</reference>